<dbReference type="EMBL" id="KL198032">
    <property type="protein sequence ID" value="KDQ15511.1"/>
    <property type="molecule type" value="Genomic_DNA"/>
</dbReference>
<dbReference type="Gene3D" id="1.10.555.10">
    <property type="entry name" value="Rho GTPase activation protein"/>
    <property type="match status" value="1"/>
</dbReference>
<sequence>MFSSFLLAQTQNLRDTFNLENTTSQPTRDPAQPKESAASPSPTRAVSCATCRDVITGQLVRAIGSIYHFDCFKCLDCDALIASKFFPIEDGEGEVQALCERDYFRRLDLLCAKCDQAIRGPYVTAIDQKYHVDHLTCSVCPTKFGPNDSYYEHEGQLYCRYHYSTRCARKCSGCNVAILSQFVEINRDGKDEDWHINCYKVQKCWDVRWVVRAPEAHSQAKPPSTTSWAEEEAQNTPVFLHEEQMVTEKRIERAWDVFSLFEESAAAIVSDTLRYFDNQRCSDLIHAADRFVAHVEVLFAVIDNVVSRYASVEVKGIRHVREAQMLCQKTIDMLTLLSRRSEERAPPARRASTAEDLSDLSAGIGRYIGVLLRAILTACFTLEHGHGDERALDNCLDMLEKFASELSLSGAPIRLAGRVVYGYQILQPNVARRSRLPLSDSDESPGLCLGCGKAIEGQCVMLGPTQRWHPQCIECIACGKTAEVLAINRNQSASTSTTSSRSLVPAVEAFLFEADRSTSARGASLKVYCQEHATPSCQGGFSVVTRLEQYAYLLVVALSQARSALYRIVLKSAVSGSITQKETSTSSGSLSIKHPRAMVLDREILSVGSFRPVVQDVRKKSPRVSGSDSTGFAPLETQFDRSTSALVSSPKAMYPDEGSDASILTTTESDAPRPLRHHDNPYIAELLPNELLLAKYFAIVRLQQSPLRSYVHLEKIIELMESKKGLKWNKVLKVGGAKKNVFGVPLEELIVREGVDCTMGAAPTTLRVPALIKDVILAMKKKAVSADGIFRLNGNVKQLRELAEAVDQGSSNVELSHETPIQLAALLKKFLRELPEPLFTPQLYELLVISQTLPIEEERERYLQLILLLLPPCNRDTVEVLFVFLKWITSLNHEEASNIDAAYLAASICPNVLYPTSTVDDPHGHEKAPAAHVISRLIESPADIYCVPDDFLAILRGQENLGDLSGLPFMEGLKRCDNYLRGRKQPGRSPGPLSMASLASSLVSYSRGLPGKHIRSASELSTKRSRPQEDLLDLGSATRNQFAPQFDWIPASFGSRTLDRISSPFRSLSATITPGPLSLHESVCLASLSEVRLLLDMEEDVHARDSRGDTPIHVLCRAERRARWEAFDGDTHESQDYIRGRSSSAKSFESRRLANTIQLILAALLDAGADIESRNNKQQTPLYLAVALNSSLTVEALIDANANADVSADTSTTALHLAVQQSDLHVCALLLTAGADALRPDHFGLTPVSYAMQNESVELLKLLLKPSLAPRLKEDVLRSMTGLREDLVSPKLSQDIRQRKLEILQIMYSRTGVFPNKPDLQEYEVKRLSMSGQGGFGECYRGAFLGKFDVALKCLRIPANETALSAKRMKKPNILVSEFGDACIADFGLARPLVEASNCSYSTNWMHAGNPRWQAPELLMDNEEEILRTTASDVFSFGRVIIEILTGEHPFRELRSEAAAIVATVKGDLPLRPEGDAVIWGLDDQVWDLFRECCSLEATERPQMSTIVPRLWRIQHLRESSMKS</sequence>
<dbReference type="STRING" id="930990.A0A067MVC4"/>
<evidence type="ECO:0000313" key="13">
    <source>
        <dbReference type="EMBL" id="KDQ15511.1"/>
    </source>
</evidence>
<dbReference type="InterPro" id="IPR036770">
    <property type="entry name" value="Ankyrin_rpt-contain_sf"/>
</dbReference>
<keyword evidence="6" id="KW-0539">Nucleus</keyword>
<dbReference type="PROSITE" id="PS50088">
    <property type="entry name" value="ANK_REPEAT"/>
    <property type="match status" value="2"/>
</dbReference>
<dbReference type="CDD" id="cd08368">
    <property type="entry name" value="LIM"/>
    <property type="match status" value="1"/>
</dbReference>
<evidence type="ECO:0000256" key="9">
    <source>
        <dbReference type="SAM" id="MobiDB-lite"/>
    </source>
</evidence>
<dbReference type="SUPFAM" id="SSF56112">
    <property type="entry name" value="Protein kinase-like (PK-like)"/>
    <property type="match status" value="1"/>
</dbReference>
<dbReference type="InterPro" id="IPR000198">
    <property type="entry name" value="RhoGAP_dom"/>
</dbReference>
<dbReference type="InterPro" id="IPR001781">
    <property type="entry name" value="Znf_LIM"/>
</dbReference>
<dbReference type="InterPro" id="IPR008936">
    <property type="entry name" value="Rho_GTPase_activation_prot"/>
</dbReference>
<dbReference type="GO" id="GO:0005737">
    <property type="term" value="C:cytoplasm"/>
    <property type="evidence" value="ECO:0007669"/>
    <property type="project" value="TreeGrafter"/>
</dbReference>
<dbReference type="CDD" id="cd09392">
    <property type="entry name" value="LIM2_Lrg1p_like"/>
    <property type="match status" value="1"/>
</dbReference>
<keyword evidence="4" id="KW-0677">Repeat</keyword>
<dbReference type="Pfam" id="PF00412">
    <property type="entry name" value="LIM"/>
    <property type="match status" value="2"/>
</dbReference>
<dbReference type="PROSITE" id="PS50238">
    <property type="entry name" value="RHOGAP"/>
    <property type="match status" value="1"/>
</dbReference>
<gene>
    <name evidence="13" type="ORF">BOTBODRAFT_158388</name>
</gene>
<dbReference type="SUPFAM" id="SSF57716">
    <property type="entry name" value="Glucocorticoid receptor-like (DNA-binding domain)"/>
    <property type="match status" value="3"/>
</dbReference>
<feature type="domain" description="LIM zinc-binding" evidence="11">
    <location>
        <begin position="46"/>
        <end position="106"/>
    </location>
</feature>
<dbReference type="InterPro" id="IPR000719">
    <property type="entry name" value="Prot_kinase_dom"/>
</dbReference>
<feature type="domain" description="Protein kinase" evidence="10">
    <location>
        <begin position="1232"/>
        <end position="1513"/>
    </location>
</feature>
<dbReference type="PROSITE" id="PS00478">
    <property type="entry name" value="LIM_DOMAIN_1"/>
    <property type="match status" value="2"/>
</dbReference>
<dbReference type="Pfam" id="PF00620">
    <property type="entry name" value="RhoGAP"/>
    <property type="match status" value="1"/>
</dbReference>
<dbReference type="Pfam" id="PF12796">
    <property type="entry name" value="Ank_2"/>
    <property type="match status" value="1"/>
</dbReference>
<feature type="repeat" description="ANK" evidence="7">
    <location>
        <begin position="1210"/>
        <end position="1242"/>
    </location>
</feature>
<dbReference type="HOGENOM" id="CLU_247582_0_0_1"/>
<evidence type="ECO:0000259" key="10">
    <source>
        <dbReference type="PROSITE" id="PS50011"/>
    </source>
</evidence>
<dbReference type="SMART" id="SM00132">
    <property type="entry name" value="LIM"/>
    <property type="match status" value="3"/>
</dbReference>
<dbReference type="PROSITE" id="PS50011">
    <property type="entry name" value="PROTEIN_KINASE_DOM"/>
    <property type="match status" value="1"/>
</dbReference>
<evidence type="ECO:0000313" key="14">
    <source>
        <dbReference type="Proteomes" id="UP000027195"/>
    </source>
</evidence>
<name>A0A067MVC4_BOTB1</name>
<evidence type="ECO:0000256" key="3">
    <source>
        <dbReference type="ARBA" id="ARBA00022723"/>
    </source>
</evidence>
<dbReference type="PROSITE" id="PS50023">
    <property type="entry name" value="LIM_DOMAIN_2"/>
    <property type="match status" value="2"/>
</dbReference>
<dbReference type="SMART" id="SM00248">
    <property type="entry name" value="ANK"/>
    <property type="match status" value="5"/>
</dbReference>
<keyword evidence="7" id="KW-0040">ANK repeat</keyword>
<feature type="region of interest" description="Disordered" evidence="9">
    <location>
        <begin position="18"/>
        <end position="43"/>
    </location>
</feature>
<dbReference type="InterPro" id="IPR001245">
    <property type="entry name" value="Ser-Thr/Tyr_kinase_cat_dom"/>
</dbReference>
<proteinExistence type="inferred from homology"/>
<dbReference type="GO" id="GO:0004672">
    <property type="term" value="F:protein kinase activity"/>
    <property type="evidence" value="ECO:0007669"/>
    <property type="project" value="InterPro"/>
</dbReference>
<dbReference type="Gene3D" id="1.10.510.10">
    <property type="entry name" value="Transferase(Phosphotransferase) domain 1"/>
    <property type="match status" value="1"/>
</dbReference>
<accession>A0A067MVC4</accession>
<dbReference type="SUPFAM" id="SSF48403">
    <property type="entry name" value="Ankyrin repeat"/>
    <property type="match status" value="1"/>
</dbReference>
<dbReference type="GO" id="GO:0005524">
    <property type="term" value="F:ATP binding"/>
    <property type="evidence" value="ECO:0007669"/>
    <property type="project" value="InterPro"/>
</dbReference>
<evidence type="ECO:0000256" key="2">
    <source>
        <dbReference type="ARBA" id="ARBA00005843"/>
    </source>
</evidence>
<dbReference type="PROSITE" id="PS50297">
    <property type="entry name" value="ANK_REP_REGION"/>
    <property type="match status" value="1"/>
</dbReference>
<dbReference type="PANTHER" id="PTHR24215">
    <property type="entry name" value="RHO-GTPASE-ACTIVATING PROTEIN LRG1"/>
    <property type="match status" value="1"/>
</dbReference>
<dbReference type="GO" id="GO:0007165">
    <property type="term" value="P:signal transduction"/>
    <property type="evidence" value="ECO:0007669"/>
    <property type="project" value="InterPro"/>
</dbReference>
<feature type="repeat" description="ANK" evidence="7">
    <location>
        <begin position="1177"/>
        <end position="1209"/>
    </location>
</feature>
<dbReference type="SUPFAM" id="SSF48350">
    <property type="entry name" value="GTPase activation domain, GAP"/>
    <property type="match status" value="1"/>
</dbReference>
<dbReference type="SMART" id="SM00324">
    <property type="entry name" value="RhoGAP"/>
    <property type="match status" value="1"/>
</dbReference>
<evidence type="ECO:0000259" key="11">
    <source>
        <dbReference type="PROSITE" id="PS50023"/>
    </source>
</evidence>
<dbReference type="Gene3D" id="2.10.110.10">
    <property type="entry name" value="Cysteine Rich Protein"/>
    <property type="match status" value="3"/>
</dbReference>
<keyword evidence="14" id="KW-1185">Reference proteome</keyword>
<organism evidence="13 14">
    <name type="scientific">Botryobasidium botryosum (strain FD-172 SS1)</name>
    <dbReference type="NCBI Taxonomy" id="930990"/>
    <lineage>
        <taxon>Eukaryota</taxon>
        <taxon>Fungi</taxon>
        <taxon>Dikarya</taxon>
        <taxon>Basidiomycota</taxon>
        <taxon>Agaricomycotina</taxon>
        <taxon>Agaricomycetes</taxon>
        <taxon>Cantharellales</taxon>
        <taxon>Botryobasidiaceae</taxon>
        <taxon>Botryobasidium</taxon>
    </lineage>
</organism>
<evidence type="ECO:0000256" key="1">
    <source>
        <dbReference type="ARBA" id="ARBA00004123"/>
    </source>
</evidence>
<comment type="similarity">
    <text evidence="2">Belongs to the protein kinase superfamily. TKL Ser/Thr protein kinase family.</text>
</comment>
<dbReference type="Gene3D" id="1.25.40.20">
    <property type="entry name" value="Ankyrin repeat-containing domain"/>
    <property type="match status" value="1"/>
</dbReference>
<dbReference type="GO" id="GO:0046872">
    <property type="term" value="F:metal ion binding"/>
    <property type="evidence" value="ECO:0007669"/>
    <property type="project" value="UniProtKB-KW"/>
</dbReference>
<evidence type="ECO:0000256" key="6">
    <source>
        <dbReference type="ARBA" id="ARBA00023242"/>
    </source>
</evidence>
<dbReference type="InterPro" id="IPR002110">
    <property type="entry name" value="Ankyrin_rpt"/>
</dbReference>
<dbReference type="PANTHER" id="PTHR24215:SF10">
    <property type="entry name" value="RHO-GTPASE-ACTIVATING PROTEIN LRG1"/>
    <property type="match status" value="1"/>
</dbReference>
<keyword evidence="5 8" id="KW-0862">Zinc</keyword>
<dbReference type="OrthoDB" id="20689at2759"/>
<feature type="compositionally biased region" description="Polar residues" evidence="9">
    <location>
        <begin position="18"/>
        <end position="27"/>
    </location>
</feature>
<evidence type="ECO:0000259" key="12">
    <source>
        <dbReference type="PROSITE" id="PS50238"/>
    </source>
</evidence>
<evidence type="ECO:0000256" key="4">
    <source>
        <dbReference type="ARBA" id="ARBA00022737"/>
    </source>
</evidence>
<reference evidence="14" key="1">
    <citation type="journal article" date="2014" name="Proc. Natl. Acad. Sci. U.S.A.">
        <title>Extensive sampling of basidiomycete genomes demonstrates inadequacy of the white-rot/brown-rot paradigm for wood decay fungi.</title>
        <authorList>
            <person name="Riley R."/>
            <person name="Salamov A.A."/>
            <person name="Brown D.W."/>
            <person name="Nagy L.G."/>
            <person name="Floudas D."/>
            <person name="Held B.W."/>
            <person name="Levasseur A."/>
            <person name="Lombard V."/>
            <person name="Morin E."/>
            <person name="Otillar R."/>
            <person name="Lindquist E.A."/>
            <person name="Sun H."/>
            <person name="LaButti K.M."/>
            <person name="Schmutz J."/>
            <person name="Jabbour D."/>
            <person name="Luo H."/>
            <person name="Baker S.E."/>
            <person name="Pisabarro A.G."/>
            <person name="Walton J.D."/>
            <person name="Blanchette R.A."/>
            <person name="Henrissat B."/>
            <person name="Martin F."/>
            <person name="Cullen D."/>
            <person name="Hibbett D.S."/>
            <person name="Grigoriev I.V."/>
        </authorList>
    </citation>
    <scope>NUCLEOTIDE SEQUENCE [LARGE SCALE GENOMIC DNA]</scope>
    <source>
        <strain evidence="14">FD-172 SS1</strain>
    </source>
</reference>
<evidence type="ECO:0000256" key="7">
    <source>
        <dbReference type="PROSITE-ProRule" id="PRU00023"/>
    </source>
</evidence>
<protein>
    <submittedName>
        <fullName evidence="13">Uncharacterized protein</fullName>
    </submittedName>
</protein>
<dbReference type="InParanoid" id="A0A067MVC4"/>
<dbReference type="GO" id="GO:0030695">
    <property type="term" value="F:GTPase regulator activity"/>
    <property type="evidence" value="ECO:0007669"/>
    <property type="project" value="UniProtKB-ARBA"/>
</dbReference>
<dbReference type="Pfam" id="PF07714">
    <property type="entry name" value="PK_Tyr_Ser-Thr"/>
    <property type="match status" value="1"/>
</dbReference>
<dbReference type="GO" id="GO:0005634">
    <property type="term" value="C:nucleus"/>
    <property type="evidence" value="ECO:0007669"/>
    <property type="project" value="UniProtKB-SubCell"/>
</dbReference>
<feature type="domain" description="Rho-GAP" evidence="12">
    <location>
        <begin position="744"/>
        <end position="945"/>
    </location>
</feature>
<dbReference type="GO" id="GO:0030036">
    <property type="term" value="P:actin cytoskeleton organization"/>
    <property type="evidence" value="ECO:0007669"/>
    <property type="project" value="TreeGrafter"/>
</dbReference>
<keyword evidence="3 8" id="KW-0479">Metal-binding</keyword>
<dbReference type="Proteomes" id="UP000027195">
    <property type="component" value="Unassembled WGS sequence"/>
</dbReference>
<evidence type="ECO:0000256" key="8">
    <source>
        <dbReference type="PROSITE-ProRule" id="PRU00125"/>
    </source>
</evidence>
<dbReference type="InterPro" id="IPR011009">
    <property type="entry name" value="Kinase-like_dom_sf"/>
</dbReference>
<keyword evidence="8" id="KW-0440">LIM domain</keyword>
<feature type="domain" description="LIM zinc-binding" evidence="11">
    <location>
        <begin position="109"/>
        <end position="169"/>
    </location>
</feature>
<comment type="subcellular location">
    <subcellularLocation>
        <location evidence="1">Nucleus</location>
    </subcellularLocation>
</comment>
<evidence type="ECO:0000256" key="5">
    <source>
        <dbReference type="ARBA" id="ARBA00022833"/>
    </source>
</evidence>